<sequence>MSPTMADGMTLLDDLGIGASYPTRGGVDVTTGERVWRLRPLVLDAPPTPSRVQRDLDAVKRKGDCAGVLYVVDHASASLAARALADPLVAVVATGERRAIVGGGQRLYEAAATPASPTRRGGRVAWGRMAVGRALLRTAEPRGQATLAKEAGVTQQVVQQSLRALAPHGVGGGRGSWTVTDPSGLWDRLVAEYPGMRGLRRPWTAVASPREQVERAQAVAGDTETLLSGDVAADESAPWRRSRLAVLYAPSDLDLSARFAPTGPGAIPTLEVVVSDDPTVFATAAAWADGPPRLTDPIITAWEVARSAGPDARDAISRLKERALFHWGDA</sequence>
<dbReference type="RefSeq" id="WP_146854203.1">
    <property type="nucleotide sequence ID" value="NZ_BAAAHR010000003.1"/>
</dbReference>
<dbReference type="Proteomes" id="UP000321154">
    <property type="component" value="Unassembled WGS sequence"/>
</dbReference>
<name>A0A7W3PKG9_9MICO</name>
<dbReference type="EMBL" id="JACGWW010000009">
    <property type="protein sequence ID" value="MBA8814829.1"/>
    <property type="molecule type" value="Genomic_DNA"/>
</dbReference>
<comment type="caution">
    <text evidence="2">The sequence shown here is derived from an EMBL/GenBank/DDBJ whole genome shotgun (WGS) entry which is preliminary data.</text>
</comment>
<dbReference type="EMBL" id="BJUV01000010">
    <property type="protein sequence ID" value="GEK82995.1"/>
    <property type="molecule type" value="Genomic_DNA"/>
</dbReference>
<evidence type="ECO:0000313" key="4">
    <source>
        <dbReference type="Proteomes" id="UP000522688"/>
    </source>
</evidence>
<gene>
    <name evidence="2" type="ORF">FB463_003105</name>
    <name evidence="1" type="ORF">FFA01_13040</name>
</gene>
<organism evidence="2 4">
    <name type="scientific">Frigoribacterium faeni</name>
    <dbReference type="NCBI Taxonomy" id="145483"/>
    <lineage>
        <taxon>Bacteria</taxon>
        <taxon>Bacillati</taxon>
        <taxon>Actinomycetota</taxon>
        <taxon>Actinomycetes</taxon>
        <taxon>Micrococcales</taxon>
        <taxon>Microbacteriaceae</taxon>
        <taxon>Frigoribacterium</taxon>
    </lineage>
</organism>
<accession>A0A7W3PKG9</accession>
<keyword evidence="3" id="KW-1185">Reference proteome</keyword>
<protein>
    <recommendedName>
        <fullName evidence="5">Transcriptional regulator</fullName>
    </recommendedName>
</protein>
<dbReference type="Proteomes" id="UP000522688">
    <property type="component" value="Unassembled WGS sequence"/>
</dbReference>
<evidence type="ECO:0000313" key="1">
    <source>
        <dbReference type="EMBL" id="GEK82995.1"/>
    </source>
</evidence>
<dbReference type="AlphaFoldDB" id="A0A7W3PKG9"/>
<reference evidence="2 4" key="2">
    <citation type="submission" date="2020-07" db="EMBL/GenBank/DDBJ databases">
        <title>Sequencing the genomes of 1000 actinobacteria strains.</title>
        <authorList>
            <person name="Klenk H.-P."/>
        </authorList>
    </citation>
    <scope>NUCLEOTIDE SEQUENCE [LARGE SCALE GENOMIC DNA]</scope>
    <source>
        <strain evidence="2 4">DSM 10309</strain>
    </source>
</reference>
<evidence type="ECO:0008006" key="5">
    <source>
        <dbReference type="Google" id="ProtNLM"/>
    </source>
</evidence>
<evidence type="ECO:0000313" key="3">
    <source>
        <dbReference type="Proteomes" id="UP000321154"/>
    </source>
</evidence>
<dbReference type="OrthoDB" id="3338463at2"/>
<proteinExistence type="predicted"/>
<reference evidence="1 3" key="1">
    <citation type="submission" date="2019-07" db="EMBL/GenBank/DDBJ databases">
        <title>Whole genome shotgun sequence of Frigoribacterium faeni NBRC 103066.</title>
        <authorList>
            <person name="Hosoyama A."/>
            <person name="Uohara A."/>
            <person name="Ohji S."/>
            <person name="Ichikawa N."/>
        </authorList>
    </citation>
    <scope>NUCLEOTIDE SEQUENCE [LARGE SCALE GENOMIC DNA]</scope>
    <source>
        <strain evidence="1 3">NBRC 103066</strain>
    </source>
</reference>
<evidence type="ECO:0000313" key="2">
    <source>
        <dbReference type="EMBL" id="MBA8814829.1"/>
    </source>
</evidence>